<keyword evidence="1" id="KW-1133">Transmembrane helix</keyword>
<keyword evidence="3" id="KW-1185">Reference proteome</keyword>
<feature type="transmembrane region" description="Helical" evidence="1">
    <location>
        <begin position="96"/>
        <end position="115"/>
    </location>
</feature>
<name>A0ABN6UBU6_9NOCA</name>
<feature type="transmembrane region" description="Helical" evidence="1">
    <location>
        <begin position="127"/>
        <end position="160"/>
    </location>
</feature>
<gene>
    <name evidence="2" type="ORF">IFM12276_52980</name>
</gene>
<protein>
    <recommendedName>
        <fullName evidence="4">ABC transporter permease</fullName>
    </recommendedName>
</protein>
<proteinExistence type="predicted"/>
<accession>A0ABN6UBU6</accession>
<sequence length="204" mass="20921">MNRSTPARYHNVVNPIWLYEVRRCGRSALALPPLAAAAIGIASAVFGANHVLRSAAIEAIPLVAGLACAAAVGRERSIEVQLSVPTPYPVTVGRRVALVLGTTACAVVLSGLPATVTDAPAVLGGNLIFALALIGIATWVGAGFGSTGGASVVVTTVWLAKLLLLNEVARHTQAVLLLAIAASCVRPALLRVTDSEAQLRGAHR</sequence>
<dbReference type="EMBL" id="AP026978">
    <property type="protein sequence ID" value="BDU02270.1"/>
    <property type="molecule type" value="Genomic_DNA"/>
</dbReference>
<keyword evidence="1" id="KW-0472">Membrane</keyword>
<feature type="transmembrane region" description="Helical" evidence="1">
    <location>
        <begin position="28"/>
        <end position="48"/>
    </location>
</feature>
<reference evidence="2 3" key="1">
    <citation type="submission" date="2022-11" db="EMBL/GenBank/DDBJ databases">
        <title>Genome Sequencing of Nocardia sp. ON39_IFM12276 and assembly.</title>
        <authorList>
            <person name="Shimojima M."/>
            <person name="Toyokawa M."/>
            <person name="Uesaka K."/>
        </authorList>
    </citation>
    <scope>NUCLEOTIDE SEQUENCE [LARGE SCALE GENOMIC DNA]</scope>
    <source>
        <strain evidence="2 3">IFM 12276</strain>
    </source>
</reference>
<evidence type="ECO:0000313" key="3">
    <source>
        <dbReference type="Proteomes" id="UP001317870"/>
    </source>
</evidence>
<evidence type="ECO:0000313" key="2">
    <source>
        <dbReference type="EMBL" id="BDU02270.1"/>
    </source>
</evidence>
<evidence type="ECO:0000256" key="1">
    <source>
        <dbReference type="SAM" id="Phobius"/>
    </source>
</evidence>
<keyword evidence="1" id="KW-0812">Transmembrane</keyword>
<evidence type="ECO:0008006" key="4">
    <source>
        <dbReference type="Google" id="ProtNLM"/>
    </source>
</evidence>
<dbReference type="Proteomes" id="UP001317870">
    <property type="component" value="Chromosome"/>
</dbReference>
<organism evidence="2 3">
    <name type="scientific">Nocardia sputorum</name>
    <dbReference type="NCBI Taxonomy" id="2984338"/>
    <lineage>
        <taxon>Bacteria</taxon>
        <taxon>Bacillati</taxon>
        <taxon>Actinomycetota</taxon>
        <taxon>Actinomycetes</taxon>
        <taxon>Mycobacteriales</taxon>
        <taxon>Nocardiaceae</taxon>
        <taxon>Nocardia</taxon>
    </lineage>
</organism>